<organism evidence="2">
    <name type="scientific">uncultured Sphingomonadaceae bacterium</name>
    <dbReference type="NCBI Taxonomy" id="169976"/>
    <lineage>
        <taxon>Bacteria</taxon>
        <taxon>Pseudomonadati</taxon>
        <taxon>Pseudomonadota</taxon>
        <taxon>Alphaproteobacteria</taxon>
        <taxon>Sphingomonadales</taxon>
        <taxon>Sphingomonadaceae</taxon>
        <taxon>environmental samples</taxon>
    </lineage>
</organism>
<name>A0A6J4SSA2_9SPHN</name>
<dbReference type="GO" id="GO:0033194">
    <property type="term" value="P:response to hydroperoxide"/>
    <property type="evidence" value="ECO:0007669"/>
    <property type="project" value="TreeGrafter"/>
</dbReference>
<dbReference type="AlphaFoldDB" id="A0A6J4SSA2"/>
<dbReference type="GO" id="GO:0005829">
    <property type="term" value="C:cytosol"/>
    <property type="evidence" value="ECO:0007669"/>
    <property type="project" value="TreeGrafter"/>
</dbReference>
<evidence type="ECO:0000256" key="1">
    <source>
        <dbReference type="HAMAP-Rule" id="MF_00652"/>
    </source>
</evidence>
<dbReference type="HAMAP" id="MF_00652">
    <property type="entry name" value="UPF0246"/>
    <property type="match status" value="1"/>
</dbReference>
<comment type="similarity">
    <text evidence="1">Belongs to the UPF0246 family.</text>
</comment>
<sequence>MLAVISPAKSLDFQRPLPAAAPSRPRFEGETARLVAAARRLSRRQLADVMGISETLAELNVSRYRDWDGLPECPALFAFSGDVYAGFDAPSLHEDGVRFAQNHLRILSGLYGLLRPLDLIRPYRLEMGTRWAPRAGNLYAFWRDRIGRALAEDVAAAGGAPVVINLASKEYWQAAAPHLPAGVRGLCVDFREDGPGGLKFNSFAGKRARGAMARFLCEHRLADPAALKGFDAGGYVYDAELSNENRWMFVRR</sequence>
<dbReference type="InterPro" id="IPR005583">
    <property type="entry name" value="YaaA"/>
</dbReference>
<dbReference type="EMBL" id="CADCVW010000065">
    <property type="protein sequence ID" value="CAA9503992.1"/>
    <property type="molecule type" value="Genomic_DNA"/>
</dbReference>
<proteinExistence type="inferred from homology"/>
<dbReference type="Pfam" id="PF03883">
    <property type="entry name" value="H2O2_YaaD"/>
    <property type="match status" value="1"/>
</dbReference>
<reference evidence="2" key="1">
    <citation type="submission" date="2020-02" db="EMBL/GenBank/DDBJ databases">
        <authorList>
            <person name="Meier V. D."/>
        </authorList>
    </citation>
    <scope>NUCLEOTIDE SEQUENCE</scope>
    <source>
        <strain evidence="2">AVDCRST_MAG39</strain>
    </source>
</reference>
<dbReference type="PANTHER" id="PTHR30283:SF4">
    <property type="entry name" value="PEROXIDE STRESS RESISTANCE PROTEIN YAAA"/>
    <property type="match status" value="1"/>
</dbReference>
<accession>A0A6J4SSA2</accession>
<gene>
    <name evidence="2" type="ORF">AVDCRST_MAG39-1548</name>
</gene>
<evidence type="ECO:0000313" key="2">
    <source>
        <dbReference type="EMBL" id="CAA9503992.1"/>
    </source>
</evidence>
<dbReference type="PANTHER" id="PTHR30283">
    <property type="entry name" value="PEROXIDE STRESS RESPONSE PROTEIN YAAA"/>
    <property type="match status" value="1"/>
</dbReference>
<protein>
    <recommendedName>
        <fullName evidence="1">UPF0246 protein AVDCRST_MAG39-1548</fullName>
    </recommendedName>
</protein>